<evidence type="ECO:0000313" key="7">
    <source>
        <dbReference type="Proteomes" id="UP001221898"/>
    </source>
</evidence>
<dbReference type="InterPro" id="IPR016129">
    <property type="entry name" value="Caspase_his_AS"/>
</dbReference>
<dbReference type="EMBL" id="JAINUG010000191">
    <property type="protein sequence ID" value="KAJ8388648.1"/>
    <property type="molecule type" value="Genomic_DNA"/>
</dbReference>
<sequence length="366" mass="42133">MADKQLATVRIQFVAEVGEDVIKQLLDDFLKDGVLNDEEHESLVQENSTRTDQAGCLIDMVSDKGPGASEKLFSRLKERDVNLFNKLSLGSVSPDQSCCKLESSPKLSEQEEKPVSSILKTCTEQKKKDVLEKDGSIYITKKKPEHKRLALLINNINYKKDSLVRLGADKDEERMEKLLKDLHYEVVKRTNLTGKEMNEVLEAFSERKEHKDADSTFVVIMSHGEKDAIHGIDHDAPDKDLFSIDKIYDHLNTLNCQDLSNKPKIIRRVNIDNSHSQSEINQPRSRPEISEKNFIRLMCCSTPETVDCDRDPKEGSLFIQWFVETFNTYAHQVPIFKLFQKVIGRYEKFPENPVMERITQHLDFYL</sequence>
<comment type="similarity">
    <text evidence="1 2">Belongs to the peptidase C14A family.</text>
</comment>
<evidence type="ECO:0000259" key="4">
    <source>
        <dbReference type="PROSITE" id="PS50208"/>
    </source>
</evidence>
<organism evidence="6 7">
    <name type="scientific">Aldrovandia affinis</name>
    <dbReference type="NCBI Taxonomy" id="143900"/>
    <lineage>
        <taxon>Eukaryota</taxon>
        <taxon>Metazoa</taxon>
        <taxon>Chordata</taxon>
        <taxon>Craniata</taxon>
        <taxon>Vertebrata</taxon>
        <taxon>Euteleostomi</taxon>
        <taxon>Actinopterygii</taxon>
        <taxon>Neopterygii</taxon>
        <taxon>Teleostei</taxon>
        <taxon>Notacanthiformes</taxon>
        <taxon>Halosauridae</taxon>
        <taxon>Aldrovandia</taxon>
    </lineage>
</organism>
<dbReference type="GO" id="GO:0097169">
    <property type="term" value="C:AIM2 inflammasome complex"/>
    <property type="evidence" value="ECO:0007669"/>
    <property type="project" value="TreeGrafter"/>
</dbReference>
<dbReference type="Pfam" id="PF00619">
    <property type="entry name" value="CARD"/>
    <property type="match status" value="1"/>
</dbReference>
<dbReference type="InterPro" id="IPR029030">
    <property type="entry name" value="Caspase-like_dom_sf"/>
</dbReference>
<feature type="domain" description="CARD" evidence="5">
    <location>
        <begin position="1"/>
        <end position="91"/>
    </location>
</feature>
<dbReference type="PANTHER" id="PTHR47901">
    <property type="entry name" value="CASPASE RECRUITMENT DOMAIN-CONTAINING PROTEIN 18"/>
    <property type="match status" value="1"/>
</dbReference>
<reference evidence="6" key="1">
    <citation type="journal article" date="2023" name="Science">
        <title>Genome structures resolve the early diversification of teleost fishes.</title>
        <authorList>
            <person name="Parey E."/>
            <person name="Louis A."/>
            <person name="Montfort J."/>
            <person name="Bouchez O."/>
            <person name="Roques C."/>
            <person name="Iampietro C."/>
            <person name="Lluch J."/>
            <person name="Castinel A."/>
            <person name="Donnadieu C."/>
            <person name="Desvignes T."/>
            <person name="Floi Bucao C."/>
            <person name="Jouanno E."/>
            <person name="Wen M."/>
            <person name="Mejri S."/>
            <person name="Dirks R."/>
            <person name="Jansen H."/>
            <person name="Henkel C."/>
            <person name="Chen W.J."/>
            <person name="Zahm M."/>
            <person name="Cabau C."/>
            <person name="Klopp C."/>
            <person name="Thompson A.W."/>
            <person name="Robinson-Rechavi M."/>
            <person name="Braasch I."/>
            <person name="Lecointre G."/>
            <person name="Bobe J."/>
            <person name="Postlethwait J.H."/>
            <person name="Berthelot C."/>
            <person name="Roest Crollius H."/>
            <person name="Guiguen Y."/>
        </authorList>
    </citation>
    <scope>NUCLEOTIDE SEQUENCE</scope>
    <source>
        <strain evidence="6">NC1722</strain>
    </source>
</reference>
<dbReference type="GO" id="GO:0050727">
    <property type="term" value="P:regulation of inflammatory response"/>
    <property type="evidence" value="ECO:0007669"/>
    <property type="project" value="TreeGrafter"/>
</dbReference>
<protein>
    <submittedName>
        <fullName evidence="6">Uncharacterized protein</fullName>
    </submittedName>
</protein>
<dbReference type="PRINTS" id="PR00376">
    <property type="entry name" value="IL1BCENZYME"/>
</dbReference>
<dbReference type="InterPro" id="IPR001309">
    <property type="entry name" value="Pept_C14_p20"/>
</dbReference>
<dbReference type="InterPro" id="IPR001315">
    <property type="entry name" value="CARD"/>
</dbReference>
<dbReference type="InterPro" id="IPR002138">
    <property type="entry name" value="Pept_C14_p10"/>
</dbReference>
<evidence type="ECO:0000259" key="3">
    <source>
        <dbReference type="PROSITE" id="PS50207"/>
    </source>
</evidence>
<dbReference type="GO" id="GO:0072559">
    <property type="term" value="C:NLRP3 inflammasome complex"/>
    <property type="evidence" value="ECO:0007669"/>
    <property type="project" value="TreeGrafter"/>
</dbReference>
<dbReference type="InterPro" id="IPR011600">
    <property type="entry name" value="Pept_C14_caspase"/>
</dbReference>
<dbReference type="GO" id="GO:0006508">
    <property type="term" value="P:proteolysis"/>
    <property type="evidence" value="ECO:0007669"/>
    <property type="project" value="InterPro"/>
</dbReference>
<dbReference type="PROSITE" id="PS50209">
    <property type="entry name" value="CARD"/>
    <property type="match status" value="1"/>
</dbReference>
<dbReference type="PROSITE" id="PS50208">
    <property type="entry name" value="CASPASE_P20"/>
    <property type="match status" value="1"/>
</dbReference>
<dbReference type="InterPro" id="IPR011029">
    <property type="entry name" value="DEATH-like_dom_sf"/>
</dbReference>
<dbReference type="Pfam" id="PF00656">
    <property type="entry name" value="Peptidase_C14"/>
    <property type="match status" value="1"/>
</dbReference>
<gene>
    <name evidence="6" type="ORF">AAFF_G00130570</name>
</gene>
<dbReference type="Gene3D" id="3.30.70.1470">
    <property type="entry name" value="Caspase-like"/>
    <property type="match status" value="1"/>
</dbReference>
<dbReference type="SUPFAM" id="SSF47986">
    <property type="entry name" value="DEATH domain"/>
    <property type="match status" value="1"/>
</dbReference>
<evidence type="ECO:0000256" key="2">
    <source>
        <dbReference type="RuleBase" id="RU003971"/>
    </source>
</evidence>
<keyword evidence="7" id="KW-1185">Reference proteome</keyword>
<dbReference type="PROSITE" id="PS01121">
    <property type="entry name" value="CASPASE_HIS"/>
    <property type="match status" value="1"/>
</dbReference>
<dbReference type="SMART" id="SM00114">
    <property type="entry name" value="CARD"/>
    <property type="match status" value="1"/>
</dbReference>
<name>A0AAD7W9N7_9TELE</name>
<evidence type="ECO:0000313" key="6">
    <source>
        <dbReference type="EMBL" id="KAJ8388648.1"/>
    </source>
</evidence>
<proteinExistence type="inferred from homology"/>
<dbReference type="AlphaFoldDB" id="A0AAD7W9N7"/>
<dbReference type="Gene3D" id="1.10.533.10">
    <property type="entry name" value="Death Domain, Fas"/>
    <property type="match status" value="1"/>
</dbReference>
<dbReference type="Proteomes" id="UP001221898">
    <property type="component" value="Unassembled WGS sequence"/>
</dbReference>
<dbReference type="PROSITE" id="PS50207">
    <property type="entry name" value="CASPASE_P10"/>
    <property type="match status" value="1"/>
</dbReference>
<dbReference type="GO" id="GO:0004197">
    <property type="term" value="F:cysteine-type endopeptidase activity"/>
    <property type="evidence" value="ECO:0007669"/>
    <property type="project" value="InterPro"/>
</dbReference>
<feature type="domain" description="Caspase family p10" evidence="3">
    <location>
        <begin position="310"/>
        <end position="352"/>
    </location>
</feature>
<dbReference type="SUPFAM" id="SSF52129">
    <property type="entry name" value="Caspase-like"/>
    <property type="match status" value="1"/>
</dbReference>
<feature type="domain" description="Caspase family p20" evidence="4">
    <location>
        <begin position="146"/>
        <end position="266"/>
    </location>
</feature>
<dbReference type="PANTHER" id="PTHR47901:SF3">
    <property type="entry name" value="CASPASE-1"/>
    <property type="match status" value="1"/>
</dbReference>
<dbReference type="InterPro" id="IPR015917">
    <property type="entry name" value="Pept_C14A"/>
</dbReference>
<dbReference type="SMART" id="SM00115">
    <property type="entry name" value="CASc"/>
    <property type="match status" value="1"/>
</dbReference>
<evidence type="ECO:0000256" key="1">
    <source>
        <dbReference type="ARBA" id="ARBA00010134"/>
    </source>
</evidence>
<dbReference type="GO" id="GO:0042981">
    <property type="term" value="P:regulation of apoptotic process"/>
    <property type="evidence" value="ECO:0007669"/>
    <property type="project" value="InterPro"/>
</dbReference>
<evidence type="ECO:0000259" key="5">
    <source>
        <dbReference type="PROSITE" id="PS50209"/>
    </source>
</evidence>
<dbReference type="InterPro" id="IPR002398">
    <property type="entry name" value="Pept_C14"/>
</dbReference>
<dbReference type="GO" id="GO:0072557">
    <property type="term" value="C:IPAF inflammasome complex"/>
    <property type="evidence" value="ECO:0007669"/>
    <property type="project" value="TreeGrafter"/>
</dbReference>
<accession>A0AAD7W9N7</accession>
<dbReference type="Gene3D" id="3.40.50.1460">
    <property type="match status" value="1"/>
</dbReference>
<comment type="caution">
    <text evidence="6">The sequence shown here is derived from an EMBL/GenBank/DDBJ whole genome shotgun (WGS) entry which is preliminary data.</text>
</comment>